<dbReference type="InterPro" id="IPR020568">
    <property type="entry name" value="Ribosomal_Su5_D2-typ_SF"/>
</dbReference>
<accession>A0A939PJF8</accession>
<dbReference type="EMBL" id="JAGEOJ010000023">
    <property type="protein sequence ID" value="MBO2453851.1"/>
    <property type="molecule type" value="Genomic_DNA"/>
</dbReference>
<sequence>MINTELAVDPEVRVTAHVYERAYGSAPAGAWRAPGGMVLLNGSPASLGVALPWGVIIAAGVTDDGSTELYSMNHHADRFSIGRGRLPTALASGAVPAWAVPTVEALIAQEAPGVRLVVNCELPAATELLTGAETACVVSMVLEALCGKPELPNESASYNVARHAREAHALVGTEHLPAEHLPCDLTAAGLRLLIMDVGVSSGPGARTVDALPIAALRAGNLAALGPALTEAHVPGESTLDTALAAALSAGALGGLAVGRCAVALVPMTAVPNVRATVTAALSSARRPPRFLTAVPAAGATRAI</sequence>
<evidence type="ECO:0008006" key="3">
    <source>
        <dbReference type="Google" id="ProtNLM"/>
    </source>
</evidence>
<dbReference type="Proteomes" id="UP000669179">
    <property type="component" value="Unassembled WGS sequence"/>
</dbReference>
<organism evidence="1 2">
    <name type="scientific">Actinomadura barringtoniae</name>
    <dbReference type="NCBI Taxonomy" id="1427535"/>
    <lineage>
        <taxon>Bacteria</taxon>
        <taxon>Bacillati</taxon>
        <taxon>Actinomycetota</taxon>
        <taxon>Actinomycetes</taxon>
        <taxon>Streptosporangiales</taxon>
        <taxon>Thermomonosporaceae</taxon>
        <taxon>Actinomadura</taxon>
    </lineage>
</organism>
<dbReference type="AlphaFoldDB" id="A0A939PJF8"/>
<proteinExistence type="predicted"/>
<dbReference type="RefSeq" id="WP_208261880.1">
    <property type="nucleotide sequence ID" value="NZ_JAGEOJ010000023.1"/>
</dbReference>
<protein>
    <recommendedName>
        <fullName evidence="3">Galactokinase</fullName>
    </recommendedName>
</protein>
<comment type="caution">
    <text evidence="1">The sequence shown here is derived from an EMBL/GenBank/DDBJ whole genome shotgun (WGS) entry which is preliminary data.</text>
</comment>
<gene>
    <name evidence="1" type="ORF">J4573_42645</name>
</gene>
<dbReference type="InterPro" id="IPR014721">
    <property type="entry name" value="Ribsml_uS5_D2-typ_fold_subgr"/>
</dbReference>
<evidence type="ECO:0000313" key="1">
    <source>
        <dbReference type="EMBL" id="MBO2453851.1"/>
    </source>
</evidence>
<name>A0A939PJF8_9ACTN</name>
<dbReference type="SUPFAM" id="SSF54211">
    <property type="entry name" value="Ribosomal protein S5 domain 2-like"/>
    <property type="match status" value="1"/>
</dbReference>
<dbReference type="Gene3D" id="3.30.230.10">
    <property type="match status" value="1"/>
</dbReference>
<keyword evidence="2" id="KW-1185">Reference proteome</keyword>
<dbReference type="SUPFAM" id="SSF55060">
    <property type="entry name" value="GHMP Kinase, C-terminal domain"/>
    <property type="match status" value="1"/>
</dbReference>
<evidence type="ECO:0000313" key="2">
    <source>
        <dbReference type="Proteomes" id="UP000669179"/>
    </source>
</evidence>
<dbReference type="InterPro" id="IPR036554">
    <property type="entry name" value="GHMP_kinase_C_sf"/>
</dbReference>
<reference evidence="1" key="1">
    <citation type="submission" date="2021-03" db="EMBL/GenBank/DDBJ databases">
        <authorList>
            <person name="Kanchanasin P."/>
            <person name="Saeng-In P."/>
            <person name="Phongsopitanun W."/>
            <person name="Yuki M."/>
            <person name="Kudo T."/>
            <person name="Ohkuma M."/>
            <person name="Tanasupawat S."/>
        </authorList>
    </citation>
    <scope>NUCLEOTIDE SEQUENCE</scope>
    <source>
        <strain evidence="1">GKU 128</strain>
    </source>
</reference>